<dbReference type="InterPro" id="IPR023404">
    <property type="entry name" value="rSAM_horseshoe"/>
</dbReference>
<comment type="function">
    <text evidence="10">Catalyzes the methylthiolation of an aspartic acid residue of ribosomal protein uS12.</text>
</comment>
<keyword evidence="5 10" id="KW-0949">S-adenosyl-L-methionine</keyword>
<evidence type="ECO:0000256" key="7">
    <source>
        <dbReference type="ARBA" id="ARBA00023004"/>
    </source>
</evidence>
<feature type="domain" description="MTTase N-terminal" evidence="12">
    <location>
        <begin position="3"/>
        <end position="119"/>
    </location>
</feature>
<feature type="binding site" evidence="10">
    <location>
        <position position="155"/>
    </location>
    <ligand>
        <name>[4Fe-4S] cluster</name>
        <dbReference type="ChEBI" id="CHEBI:49883"/>
        <label>2</label>
        <note>4Fe-4S-S-AdoMet</note>
    </ligand>
</feature>
<proteinExistence type="inferred from homology"/>
<dbReference type="SFLD" id="SFLDG01061">
    <property type="entry name" value="methylthiotransferase"/>
    <property type="match status" value="1"/>
</dbReference>
<evidence type="ECO:0000259" key="13">
    <source>
        <dbReference type="PROSITE" id="PS51918"/>
    </source>
</evidence>
<dbReference type="FunFam" id="3.40.50.12160:FF:000003">
    <property type="entry name" value="CDK5 regulatory subunit-associated protein 1"/>
    <property type="match status" value="1"/>
</dbReference>
<dbReference type="GO" id="GO:0035597">
    <property type="term" value="F:tRNA-2-methylthio-N(6)-dimethylallyladenosine(37) synthase activity"/>
    <property type="evidence" value="ECO:0007669"/>
    <property type="project" value="UniProtKB-EC"/>
</dbReference>
<dbReference type="SFLD" id="SFLDG01082">
    <property type="entry name" value="B12-binding_domain_containing"/>
    <property type="match status" value="1"/>
</dbReference>
<dbReference type="EC" id="2.8.4.4" evidence="10"/>
<evidence type="ECO:0000313" key="15">
    <source>
        <dbReference type="Proteomes" id="UP000632659"/>
    </source>
</evidence>
<comment type="caution">
    <text evidence="14">The sequence shown here is derived from an EMBL/GenBank/DDBJ whole genome shotgun (WGS) entry which is preliminary data.</text>
</comment>
<dbReference type="PROSITE" id="PS51918">
    <property type="entry name" value="RADICAL_SAM"/>
    <property type="match status" value="1"/>
</dbReference>
<dbReference type="EMBL" id="JACRTL010000001">
    <property type="protein sequence ID" value="MBC8609890.1"/>
    <property type="molecule type" value="Genomic_DNA"/>
</dbReference>
<accession>A0A8J6PGL3</accession>
<dbReference type="InterPro" id="IPR002792">
    <property type="entry name" value="TRAM_dom"/>
</dbReference>
<dbReference type="GO" id="GO:0051539">
    <property type="term" value="F:4 iron, 4 sulfur cluster binding"/>
    <property type="evidence" value="ECO:0007669"/>
    <property type="project" value="UniProtKB-UniRule"/>
</dbReference>
<sequence>MAIRVGMVSLGCPKNQVDAEMLLDRLQHKGYKLVSDTGNCDVVVINTCGFIQSAKEEAIENIIEFINLKNEGRIKAIIVTGCLAERYREQILEEMPEVDAVVGIGSNEKICDVIQSALAGKKVQRYGAKEDLPLCGGRVISTLPYYAYLKIAEGCDNCCTYCAIPEIRGRFRSKPMEDVLEEARWLAKEGVKELILVAQDTTRYGEDLYGEYRLAKLLKELCKIDGFQWIRVLYCYPDKVTDELIEVMAAEEKVAKYIDLPLQHCNDDILRKMNRPMNKQDTVALIQKLRQKIPGLTLRTTLISGFPTETQEQFVELVEFVKEMKFDRLGCFAYSEEEGTVAAQMSPQVDEKIRERRAEIIMEEQMTIMERANEKMIGKVVTVVLEGADKLAECYFGRSEADAPDIDGKIFFTSDKQHTMGDFIQVRIDEVCDYDLVGEEV</sequence>
<dbReference type="GO" id="GO:0035599">
    <property type="term" value="F:aspartic acid methylthiotransferase activity"/>
    <property type="evidence" value="ECO:0007669"/>
    <property type="project" value="TreeGrafter"/>
</dbReference>
<dbReference type="PROSITE" id="PS51449">
    <property type="entry name" value="MTTASE_N"/>
    <property type="match status" value="1"/>
</dbReference>
<dbReference type="Proteomes" id="UP000632659">
    <property type="component" value="Unassembled WGS sequence"/>
</dbReference>
<dbReference type="InterPro" id="IPR007197">
    <property type="entry name" value="rSAM"/>
</dbReference>
<dbReference type="Gene3D" id="3.40.50.12160">
    <property type="entry name" value="Methylthiotransferase, N-terminal domain"/>
    <property type="match status" value="1"/>
</dbReference>
<dbReference type="InterPro" id="IPR038135">
    <property type="entry name" value="Methylthiotransferase_N_sf"/>
</dbReference>
<comment type="catalytic activity">
    <reaction evidence="9">
        <text>N(6)-dimethylallyladenosine(37) in tRNA + (sulfur carrier)-SH + AH2 + 2 S-adenosyl-L-methionine = 2-methylsulfanyl-N(6)-dimethylallyladenosine(37) in tRNA + (sulfur carrier)-H + 5'-deoxyadenosine + L-methionine + A + S-adenosyl-L-homocysteine + 2 H(+)</text>
        <dbReference type="Rhea" id="RHEA:37067"/>
        <dbReference type="Rhea" id="RHEA-COMP:10375"/>
        <dbReference type="Rhea" id="RHEA-COMP:10376"/>
        <dbReference type="Rhea" id="RHEA-COMP:14737"/>
        <dbReference type="Rhea" id="RHEA-COMP:14739"/>
        <dbReference type="ChEBI" id="CHEBI:13193"/>
        <dbReference type="ChEBI" id="CHEBI:15378"/>
        <dbReference type="ChEBI" id="CHEBI:17319"/>
        <dbReference type="ChEBI" id="CHEBI:17499"/>
        <dbReference type="ChEBI" id="CHEBI:29917"/>
        <dbReference type="ChEBI" id="CHEBI:57844"/>
        <dbReference type="ChEBI" id="CHEBI:57856"/>
        <dbReference type="ChEBI" id="CHEBI:59789"/>
        <dbReference type="ChEBI" id="CHEBI:64428"/>
        <dbReference type="ChEBI" id="CHEBI:74415"/>
        <dbReference type="ChEBI" id="CHEBI:74417"/>
        <dbReference type="EC" id="2.8.4.3"/>
    </reaction>
</comment>
<keyword evidence="7 10" id="KW-0408">Iron</keyword>
<feature type="binding site" evidence="10">
    <location>
        <position position="159"/>
    </location>
    <ligand>
        <name>[4Fe-4S] cluster</name>
        <dbReference type="ChEBI" id="CHEBI:49883"/>
        <label>2</label>
        <note>4Fe-4S-S-AdoMet</note>
    </ligand>
</feature>
<evidence type="ECO:0000256" key="4">
    <source>
        <dbReference type="ARBA" id="ARBA00022679"/>
    </source>
</evidence>
<dbReference type="AlphaFoldDB" id="A0A8J6PGL3"/>
<dbReference type="InterPro" id="IPR020612">
    <property type="entry name" value="Methylthiotransferase_CS"/>
</dbReference>
<evidence type="ECO:0000256" key="1">
    <source>
        <dbReference type="ARBA" id="ARBA00003234"/>
    </source>
</evidence>
<protein>
    <recommendedName>
        <fullName evidence="10">Ribosomal protein uS12 methylthiotransferase RimO</fullName>
        <shortName evidence="10">uS12 MTTase</shortName>
        <shortName evidence="10">uS12 methylthiotransferase</shortName>
        <ecNumber evidence="10">2.8.4.4</ecNumber>
    </recommendedName>
    <alternativeName>
        <fullName evidence="10">Ribosomal protein uS12 (aspartate-C(3))-methylthiotransferase</fullName>
    </alternativeName>
    <alternativeName>
        <fullName evidence="10">Ribosome maturation factor RimO</fullName>
    </alternativeName>
</protein>
<dbReference type="SMART" id="SM00729">
    <property type="entry name" value="Elp3"/>
    <property type="match status" value="1"/>
</dbReference>
<evidence type="ECO:0000256" key="3">
    <source>
        <dbReference type="ARBA" id="ARBA00022490"/>
    </source>
</evidence>
<feature type="binding site" evidence="10">
    <location>
        <position position="12"/>
    </location>
    <ligand>
        <name>[4Fe-4S] cluster</name>
        <dbReference type="ChEBI" id="CHEBI:49883"/>
        <label>1</label>
    </ligand>
</feature>
<evidence type="ECO:0000259" key="12">
    <source>
        <dbReference type="PROSITE" id="PS51449"/>
    </source>
</evidence>
<evidence type="ECO:0000256" key="5">
    <source>
        <dbReference type="ARBA" id="ARBA00022691"/>
    </source>
</evidence>
<dbReference type="GO" id="GO:0005840">
    <property type="term" value="C:ribosome"/>
    <property type="evidence" value="ECO:0007669"/>
    <property type="project" value="UniProtKB-KW"/>
</dbReference>
<name>A0A8J6PGL3_9FIRM</name>
<dbReference type="Pfam" id="PF00919">
    <property type="entry name" value="UPF0004"/>
    <property type="match status" value="1"/>
</dbReference>
<dbReference type="InterPro" id="IPR005839">
    <property type="entry name" value="Methylthiotransferase"/>
</dbReference>
<dbReference type="NCBIfam" id="TIGR00089">
    <property type="entry name" value="MiaB/RimO family radical SAM methylthiotransferase"/>
    <property type="match status" value="1"/>
</dbReference>
<dbReference type="PANTHER" id="PTHR43837">
    <property type="entry name" value="RIBOSOMAL PROTEIN S12 METHYLTHIOTRANSFERASE RIMO"/>
    <property type="match status" value="1"/>
</dbReference>
<reference evidence="14" key="1">
    <citation type="submission" date="2020-08" db="EMBL/GenBank/DDBJ databases">
        <title>Genome public.</title>
        <authorList>
            <person name="Liu C."/>
            <person name="Sun Q."/>
        </authorList>
    </citation>
    <scope>NUCLEOTIDE SEQUENCE</scope>
    <source>
        <strain evidence="14">NSJ-15</strain>
    </source>
</reference>
<dbReference type="CDD" id="cd01335">
    <property type="entry name" value="Radical_SAM"/>
    <property type="match status" value="1"/>
</dbReference>
<feature type="binding site" evidence="10">
    <location>
        <position position="82"/>
    </location>
    <ligand>
        <name>[4Fe-4S] cluster</name>
        <dbReference type="ChEBI" id="CHEBI:49883"/>
        <label>1</label>
    </ligand>
</feature>
<dbReference type="InterPro" id="IPR012340">
    <property type="entry name" value="NA-bd_OB-fold"/>
</dbReference>
<evidence type="ECO:0000256" key="8">
    <source>
        <dbReference type="ARBA" id="ARBA00023014"/>
    </source>
</evidence>
<dbReference type="PROSITE" id="PS01278">
    <property type="entry name" value="MTTASE_RADICAL"/>
    <property type="match status" value="1"/>
</dbReference>
<dbReference type="InterPro" id="IPR006638">
    <property type="entry name" value="Elp3/MiaA/NifB-like_rSAM"/>
</dbReference>
<keyword evidence="15" id="KW-1185">Reference proteome</keyword>
<dbReference type="InterPro" id="IPR013848">
    <property type="entry name" value="Methylthiotransferase_N"/>
</dbReference>
<evidence type="ECO:0000313" key="14">
    <source>
        <dbReference type="EMBL" id="MBC8609890.1"/>
    </source>
</evidence>
<evidence type="ECO:0000256" key="10">
    <source>
        <dbReference type="HAMAP-Rule" id="MF_01865"/>
    </source>
</evidence>
<comment type="similarity">
    <text evidence="10">Belongs to the methylthiotransferase family. RimO subfamily.</text>
</comment>
<dbReference type="RefSeq" id="WP_187536179.1">
    <property type="nucleotide sequence ID" value="NZ_JACRTL010000001.1"/>
</dbReference>
<gene>
    <name evidence="10 14" type="primary">rimO</name>
    <name evidence="14" type="ORF">H8702_01990</name>
</gene>
<dbReference type="InterPro" id="IPR005840">
    <property type="entry name" value="Ribosomal_uS12_MeSTrfase_RimO"/>
</dbReference>
<comment type="function">
    <text evidence="1">Catalyzes the methylthiolation of N6-(dimethylallyl)adenosine (i(6)A), leading to the formation of 2-methylthio-N6-(dimethylallyl)adenosine (ms(2)i(6)A) at position 37 in tRNAs that read codons beginning with uridine.</text>
</comment>
<dbReference type="SFLD" id="SFLDF00274">
    <property type="entry name" value="ribosomal_protein_S12_methylth"/>
    <property type="match status" value="1"/>
</dbReference>
<dbReference type="Gene3D" id="3.80.30.20">
    <property type="entry name" value="tm_1862 like domain"/>
    <property type="match status" value="1"/>
</dbReference>
<dbReference type="SFLD" id="SFLDS00029">
    <property type="entry name" value="Radical_SAM"/>
    <property type="match status" value="1"/>
</dbReference>
<dbReference type="SUPFAM" id="SSF102114">
    <property type="entry name" value="Radical SAM enzymes"/>
    <property type="match status" value="1"/>
</dbReference>
<dbReference type="Pfam" id="PF04055">
    <property type="entry name" value="Radical_SAM"/>
    <property type="match status" value="1"/>
</dbReference>
<organism evidence="14 15">
    <name type="scientific">Massiliimalia timonensis</name>
    <dbReference type="NCBI Taxonomy" id="1987501"/>
    <lineage>
        <taxon>Bacteria</taxon>
        <taxon>Bacillati</taxon>
        <taxon>Bacillota</taxon>
        <taxon>Clostridia</taxon>
        <taxon>Eubacteriales</taxon>
        <taxon>Oscillospiraceae</taxon>
        <taxon>Massiliimalia</taxon>
    </lineage>
</organism>
<feature type="domain" description="TRAM" evidence="11">
    <location>
        <begin position="374"/>
        <end position="441"/>
    </location>
</feature>
<keyword evidence="4 10" id="KW-0808">Transferase</keyword>
<dbReference type="Pfam" id="PF18693">
    <property type="entry name" value="TRAM_2"/>
    <property type="match status" value="1"/>
</dbReference>
<keyword evidence="6 10" id="KW-0479">Metal-binding</keyword>
<keyword evidence="8 10" id="KW-0411">Iron-sulfur</keyword>
<comment type="cofactor">
    <cofactor evidence="10">
        <name>[4Fe-4S] cluster</name>
        <dbReference type="ChEBI" id="CHEBI:49883"/>
    </cofactor>
    <text evidence="10">Binds 2 [4Fe-4S] clusters. One cluster is coordinated with 3 cysteines and an exchangeable S-adenosyl-L-methionine.</text>
</comment>
<keyword evidence="2 10" id="KW-0004">4Fe-4S</keyword>
<dbReference type="InterPro" id="IPR058240">
    <property type="entry name" value="rSAM_sf"/>
</dbReference>
<comment type="catalytic activity">
    <reaction evidence="10">
        <text>L-aspartate(89)-[ribosomal protein uS12]-hydrogen + (sulfur carrier)-SH + AH2 + 2 S-adenosyl-L-methionine = 3-methylsulfanyl-L-aspartate(89)-[ribosomal protein uS12]-hydrogen + (sulfur carrier)-H + 5'-deoxyadenosine + L-methionine + A + S-adenosyl-L-homocysteine + 2 H(+)</text>
        <dbReference type="Rhea" id="RHEA:37087"/>
        <dbReference type="Rhea" id="RHEA-COMP:10460"/>
        <dbReference type="Rhea" id="RHEA-COMP:10461"/>
        <dbReference type="Rhea" id="RHEA-COMP:14737"/>
        <dbReference type="Rhea" id="RHEA-COMP:14739"/>
        <dbReference type="ChEBI" id="CHEBI:13193"/>
        <dbReference type="ChEBI" id="CHEBI:15378"/>
        <dbReference type="ChEBI" id="CHEBI:17319"/>
        <dbReference type="ChEBI" id="CHEBI:17499"/>
        <dbReference type="ChEBI" id="CHEBI:29917"/>
        <dbReference type="ChEBI" id="CHEBI:29961"/>
        <dbReference type="ChEBI" id="CHEBI:57844"/>
        <dbReference type="ChEBI" id="CHEBI:57856"/>
        <dbReference type="ChEBI" id="CHEBI:59789"/>
        <dbReference type="ChEBI" id="CHEBI:64428"/>
        <dbReference type="ChEBI" id="CHEBI:73599"/>
        <dbReference type="EC" id="2.8.4.4"/>
    </reaction>
</comment>
<dbReference type="HAMAP" id="MF_01865">
    <property type="entry name" value="MTTase_RimO"/>
    <property type="match status" value="1"/>
</dbReference>
<keyword evidence="3 10" id="KW-0963">Cytoplasm</keyword>
<feature type="domain" description="Radical SAM core" evidence="13">
    <location>
        <begin position="141"/>
        <end position="371"/>
    </location>
</feature>
<feature type="binding site" evidence="10">
    <location>
        <position position="162"/>
    </location>
    <ligand>
        <name>[4Fe-4S] cluster</name>
        <dbReference type="ChEBI" id="CHEBI:49883"/>
        <label>2</label>
        <note>4Fe-4S-S-AdoMet</note>
    </ligand>
</feature>
<evidence type="ECO:0000256" key="9">
    <source>
        <dbReference type="ARBA" id="ARBA00051425"/>
    </source>
</evidence>
<dbReference type="FunFam" id="3.80.30.20:FF:000001">
    <property type="entry name" value="tRNA-2-methylthio-N(6)-dimethylallyladenosine synthase 2"/>
    <property type="match status" value="1"/>
</dbReference>
<keyword evidence="14" id="KW-0687">Ribonucleoprotein</keyword>
<feature type="binding site" evidence="10">
    <location>
        <position position="48"/>
    </location>
    <ligand>
        <name>[4Fe-4S] cluster</name>
        <dbReference type="ChEBI" id="CHEBI:49883"/>
        <label>1</label>
    </ligand>
</feature>
<dbReference type="PANTHER" id="PTHR43837:SF1">
    <property type="entry name" value="RIBOSOMAL PROTEIN US12 METHYLTHIOTRANSFERASE RIMO"/>
    <property type="match status" value="1"/>
</dbReference>
<evidence type="ECO:0000256" key="2">
    <source>
        <dbReference type="ARBA" id="ARBA00022485"/>
    </source>
</evidence>
<dbReference type="GO" id="GO:0046872">
    <property type="term" value="F:metal ion binding"/>
    <property type="evidence" value="ECO:0007669"/>
    <property type="project" value="UniProtKB-KW"/>
</dbReference>
<dbReference type="Gene3D" id="2.40.50.140">
    <property type="entry name" value="Nucleic acid-binding proteins"/>
    <property type="match status" value="1"/>
</dbReference>
<evidence type="ECO:0000256" key="6">
    <source>
        <dbReference type="ARBA" id="ARBA00022723"/>
    </source>
</evidence>
<dbReference type="NCBIfam" id="TIGR01125">
    <property type="entry name" value="30S ribosomal protein S12 methylthiotransferase RimO"/>
    <property type="match status" value="1"/>
</dbReference>
<evidence type="ECO:0000259" key="11">
    <source>
        <dbReference type="PROSITE" id="PS50926"/>
    </source>
</evidence>
<comment type="subcellular location">
    <subcellularLocation>
        <location evidence="10">Cytoplasm</location>
    </subcellularLocation>
</comment>
<dbReference type="GO" id="GO:0103039">
    <property type="term" value="F:protein methylthiotransferase activity"/>
    <property type="evidence" value="ECO:0007669"/>
    <property type="project" value="UniProtKB-EC"/>
</dbReference>
<dbReference type="GO" id="GO:0005829">
    <property type="term" value="C:cytosol"/>
    <property type="evidence" value="ECO:0007669"/>
    <property type="project" value="TreeGrafter"/>
</dbReference>
<dbReference type="PROSITE" id="PS50926">
    <property type="entry name" value="TRAM"/>
    <property type="match status" value="1"/>
</dbReference>
<keyword evidence="14" id="KW-0689">Ribosomal protein</keyword>